<feature type="binding site" evidence="11">
    <location>
        <position position="91"/>
    </location>
    <ligand>
        <name>[4Fe-4S] cluster</name>
        <dbReference type="ChEBI" id="CHEBI:49883"/>
    </ligand>
</feature>
<keyword evidence="10 11" id="KW-0804">Transcription</keyword>
<comment type="similarity">
    <text evidence="2 11">Belongs to the WhiB family.</text>
</comment>
<evidence type="ECO:0000256" key="4">
    <source>
        <dbReference type="ARBA" id="ARBA00022723"/>
    </source>
</evidence>
<dbReference type="PANTHER" id="PTHR38839">
    <property type="entry name" value="TRANSCRIPTIONAL REGULATOR WHID-RELATED"/>
    <property type="match status" value="1"/>
</dbReference>
<accession>A0ABU8ZNB8</accession>
<reference evidence="13 14" key="1">
    <citation type="submission" date="2024-02" db="EMBL/GenBank/DDBJ databases">
        <title>Bifidobacterium honeyensis sp. nov., isolated from the comb honey.</title>
        <authorList>
            <person name="Liu W."/>
            <person name="Li Y."/>
        </authorList>
    </citation>
    <scope>NUCLEOTIDE SEQUENCE [LARGE SCALE GENOMIC DNA]</scope>
    <source>
        <strain evidence="13 14">IMAU50988</strain>
    </source>
</reference>
<evidence type="ECO:0000256" key="1">
    <source>
        <dbReference type="ARBA" id="ARBA00004496"/>
    </source>
</evidence>
<keyword evidence="3 11" id="KW-0004">4Fe-4S</keyword>
<comment type="caution">
    <text evidence="13">The sequence shown here is derived from an EMBL/GenBank/DDBJ whole genome shotgun (WGS) entry which is preliminary data.</text>
</comment>
<dbReference type="Pfam" id="PF02467">
    <property type="entry name" value="Whib"/>
    <property type="match status" value="1"/>
</dbReference>
<feature type="domain" description="4Fe-4S Wbl-type" evidence="12">
    <location>
        <begin position="58"/>
        <end position="115"/>
    </location>
</feature>
<evidence type="ECO:0000313" key="13">
    <source>
        <dbReference type="EMBL" id="MEK0306532.1"/>
    </source>
</evidence>
<feature type="binding site" evidence="11">
    <location>
        <position position="82"/>
    </location>
    <ligand>
        <name>[4Fe-4S] cluster</name>
        <dbReference type="ChEBI" id="CHEBI:49883"/>
    </ligand>
</feature>
<evidence type="ECO:0000256" key="5">
    <source>
        <dbReference type="ARBA" id="ARBA00023004"/>
    </source>
</evidence>
<organism evidence="13 14">
    <name type="scientific">Bifidobacterium favimelis</name>
    <dbReference type="NCBI Taxonomy" id="3122979"/>
    <lineage>
        <taxon>Bacteria</taxon>
        <taxon>Bacillati</taxon>
        <taxon>Actinomycetota</taxon>
        <taxon>Actinomycetes</taxon>
        <taxon>Bifidobacteriales</taxon>
        <taxon>Bifidobacteriaceae</taxon>
        <taxon>Bifidobacterium</taxon>
    </lineage>
</organism>
<name>A0ABU8ZNB8_9BIFI</name>
<evidence type="ECO:0000256" key="8">
    <source>
        <dbReference type="ARBA" id="ARBA00023125"/>
    </source>
</evidence>
<evidence type="ECO:0000259" key="12">
    <source>
        <dbReference type="PROSITE" id="PS51674"/>
    </source>
</evidence>
<evidence type="ECO:0000256" key="7">
    <source>
        <dbReference type="ARBA" id="ARBA00023015"/>
    </source>
</evidence>
<evidence type="ECO:0000256" key="11">
    <source>
        <dbReference type="HAMAP-Rule" id="MF_01479"/>
    </source>
</evidence>
<evidence type="ECO:0000256" key="9">
    <source>
        <dbReference type="ARBA" id="ARBA00023157"/>
    </source>
</evidence>
<feature type="binding site" evidence="11">
    <location>
        <position position="59"/>
    </location>
    <ligand>
        <name>[4Fe-4S] cluster</name>
        <dbReference type="ChEBI" id="CHEBI:49883"/>
    </ligand>
</feature>
<protein>
    <recommendedName>
        <fullName evidence="11">Transcriptional regulator WhiB</fullName>
    </recommendedName>
</protein>
<keyword evidence="7 11" id="KW-0805">Transcription regulation</keyword>
<keyword evidence="9 11" id="KW-1015">Disulfide bond</keyword>
<dbReference type="EMBL" id="JBANBB010000001">
    <property type="protein sequence ID" value="MEK0306532.1"/>
    <property type="molecule type" value="Genomic_DNA"/>
</dbReference>
<evidence type="ECO:0000313" key="14">
    <source>
        <dbReference type="Proteomes" id="UP001373159"/>
    </source>
</evidence>
<keyword evidence="4 11" id="KW-0479">Metal-binding</keyword>
<dbReference type="InterPro" id="IPR034768">
    <property type="entry name" value="4FE4S_WBL"/>
</dbReference>
<comment type="PTM">
    <text evidence="11">The Fe-S cluster can be nitrosylated by nitric oxide (NO).</text>
</comment>
<keyword evidence="14" id="KW-1185">Reference proteome</keyword>
<dbReference type="PANTHER" id="PTHR38839:SF4">
    <property type="entry name" value="TRANSCRIPTIONAL REGULATOR WHIB"/>
    <property type="match status" value="1"/>
</dbReference>
<evidence type="ECO:0000256" key="6">
    <source>
        <dbReference type="ARBA" id="ARBA00023014"/>
    </source>
</evidence>
<keyword evidence="8 11" id="KW-0238">DNA-binding</keyword>
<sequence length="123" mass="14054">MHNRTGDWGVVMGEFVNTRLRVADQTLDKPVRGRDVRIAPLIDWLEANAGMSWRNDALCAQTDPEAFFPGKGGSTQEAKRVCADCSVRKQCLDWAVEHDERFGIWGGMSERERRRYKKSLRKG</sequence>
<comment type="function">
    <text evidence="11">Acts as a transcriptional regulator. Probably redox-responsive. The apo- but not holo-form probably binds DNA.</text>
</comment>
<dbReference type="HAMAP" id="MF_01479">
    <property type="entry name" value="WhiB"/>
    <property type="match status" value="1"/>
</dbReference>
<feature type="binding site" evidence="11">
    <location>
        <position position="85"/>
    </location>
    <ligand>
        <name>[4Fe-4S] cluster</name>
        <dbReference type="ChEBI" id="CHEBI:49883"/>
    </ligand>
</feature>
<comment type="PTM">
    <text evidence="11">Upon Fe-S cluster removal intramolecular disulfide bonds are formed.</text>
</comment>
<dbReference type="InterPro" id="IPR003482">
    <property type="entry name" value="Whib"/>
</dbReference>
<dbReference type="PROSITE" id="PS51674">
    <property type="entry name" value="4FE4S_WBL"/>
    <property type="match status" value="1"/>
</dbReference>
<evidence type="ECO:0000256" key="3">
    <source>
        <dbReference type="ARBA" id="ARBA00022485"/>
    </source>
</evidence>
<proteinExistence type="inferred from homology"/>
<keyword evidence="6 11" id="KW-0411">Iron-sulfur</keyword>
<comment type="subcellular location">
    <subcellularLocation>
        <location evidence="1 11">Cytoplasm</location>
    </subcellularLocation>
</comment>
<keyword evidence="11" id="KW-0963">Cytoplasm</keyword>
<keyword evidence="5 11" id="KW-0408">Iron</keyword>
<evidence type="ECO:0000256" key="2">
    <source>
        <dbReference type="ARBA" id="ARBA00006597"/>
    </source>
</evidence>
<evidence type="ECO:0000256" key="10">
    <source>
        <dbReference type="ARBA" id="ARBA00023163"/>
    </source>
</evidence>
<comment type="cofactor">
    <cofactor evidence="11">
        <name>[4Fe-4S] cluster</name>
        <dbReference type="ChEBI" id="CHEBI:49883"/>
    </cofactor>
    <text evidence="11">Binds 1 [4Fe-4S] cluster per subunit. Following nitrosylation of the [4Fe-4S] cluster binds 1 [4Fe-8(NO)] cluster per subunit.</text>
</comment>
<dbReference type="Proteomes" id="UP001373159">
    <property type="component" value="Unassembled WGS sequence"/>
</dbReference>
<gene>
    <name evidence="11" type="primary">whiB</name>
    <name evidence="13" type="ORF">V8P97_03480</name>
</gene>